<dbReference type="AlphaFoldDB" id="A0A9K3N1D6"/>
<protein>
    <submittedName>
        <fullName evidence="2">Uncharacterized protein</fullName>
    </submittedName>
</protein>
<keyword evidence="3" id="KW-1185">Reference proteome</keyword>
<evidence type="ECO:0000313" key="2">
    <source>
        <dbReference type="EMBL" id="KAF5782948.1"/>
    </source>
</evidence>
<feature type="compositionally biased region" description="Low complexity" evidence="1">
    <location>
        <begin position="70"/>
        <end position="84"/>
    </location>
</feature>
<dbReference type="Gramene" id="mRNA:HanXRQr2_Chr11g0502241">
    <property type="protein sequence ID" value="CDS:HanXRQr2_Chr11g0502241.1"/>
    <property type="gene ID" value="HanXRQr2_Chr11g0502241"/>
</dbReference>
<organism evidence="2 3">
    <name type="scientific">Helianthus annuus</name>
    <name type="common">Common sunflower</name>
    <dbReference type="NCBI Taxonomy" id="4232"/>
    <lineage>
        <taxon>Eukaryota</taxon>
        <taxon>Viridiplantae</taxon>
        <taxon>Streptophyta</taxon>
        <taxon>Embryophyta</taxon>
        <taxon>Tracheophyta</taxon>
        <taxon>Spermatophyta</taxon>
        <taxon>Magnoliopsida</taxon>
        <taxon>eudicotyledons</taxon>
        <taxon>Gunneridae</taxon>
        <taxon>Pentapetalae</taxon>
        <taxon>asterids</taxon>
        <taxon>campanulids</taxon>
        <taxon>Asterales</taxon>
        <taxon>Asteraceae</taxon>
        <taxon>Asteroideae</taxon>
        <taxon>Heliantheae alliance</taxon>
        <taxon>Heliantheae</taxon>
        <taxon>Helianthus</taxon>
    </lineage>
</organism>
<feature type="compositionally biased region" description="Basic and acidic residues" evidence="1">
    <location>
        <begin position="138"/>
        <end position="154"/>
    </location>
</feature>
<feature type="region of interest" description="Disordered" evidence="1">
    <location>
        <begin position="1"/>
        <end position="84"/>
    </location>
</feature>
<proteinExistence type="predicted"/>
<feature type="region of interest" description="Disordered" evidence="1">
    <location>
        <begin position="137"/>
        <end position="161"/>
    </location>
</feature>
<reference evidence="2" key="2">
    <citation type="submission" date="2020-06" db="EMBL/GenBank/DDBJ databases">
        <title>Helianthus annuus Genome sequencing and assembly Release 2.</title>
        <authorList>
            <person name="Gouzy J."/>
            <person name="Langlade N."/>
            <person name="Munos S."/>
        </authorList>
    </citation>
    <scope>NUCLEOTIDE SEQUENCE</scope>
    <source>
        <tissue evidence="2">Leaves</tissue>
    </source>
</reference>
<sequence length="520" mass="59141">MGNPPSDPSVQNEEQTVEDPKDPDTQQVKRRRDPRPGVFIEQSKDQPVTADEDEDGLYEFDFENAKESTETPFDFETTATATATETGFDFEADETRMDVDTNPSKIPVTTIVFAPPVTPVTESRPLVTAAIASSSGAVRDEPCSSSGKRPEEPLRMPFVDDSSDDDEFISVRELKKRIVVLEQDSIYKDAKIIQLEDTIVQKNQQIDQLQGDVGLLFNMVYDLRGKLEKKFGDEFIDPTDIDRRRKAEEDRARDFAKDDTDRATAMDHYFKRVTDKEADKAKAARLKQKREYVILKNKNPNPADPDVQVTHHLMDVGESYYDKVGNRLGIVSWGFNHDRHRWWIKRKVGPVEWYKNPAQFQTLTKVDLTILSNSPYVDDKPGGRGYLFFERLQREVAIGFPSMHTAESIVTPAPGIRDPRTNKRMKIVSWPPTDKEKTIPLVKKIPNGVLKTMHFWAYDETLGQAVIVCDDDVSFRLTDPIDLLNLDRENLEVLAQNQIRATEKFESVAKDWTAAVAGVL</sequence>
<comment type="caution">
    <text evidence="2">The sequence shown here is derived from an EMBL/GenBank/DDBJ whole genome shotgun (WGS) entry which is preliminary data.</text>
</comment>
<accession>A0A9K3N1D6</accession>
<feature type="compositionally biased region" description="Acidic residues" evidence="1">
    <location>
        <begin position="50"/>
        <end position="62"/>
    </location>
</feature>
<gene>
    <name evidence="2" type="ORF">HanXRQr2_Chr11g0502241</name>
</gene>
<evidence type="ECO:0000313" key="3">
    <source>
        <dbReference type="Proteomes" id="UP000215914"/>
    </source>
</evidence>
<reference evidence="2" key="1">
    <citation type="journal article" date="2017" name="Nature">
        <title>The sunflower genome provides insights into oil metabolism, flowering and Asterid evolution.</title>
        <authorList>
            <person name="Badouin H."/>
            <person name="Gouzy J."/>
            <person name="Grassa C.J."/>
            <person name="Murat F."/>
            <person name="Staton S.E."/>
            <person name="Cottret L."/>
            <person name="Lelandais-Briere C."/>
            <person name="Owens G.L."/>
            <person name="Carrere S."/>
            <person name="Mayjonade B."/>
            <person name="Legrand L."/>
            <person name="Gill N."/>
            <person name="Kane N.C."/>
            <person name="Bowers J.E."/>
            <person name="Hubner S."/>
            <person name="Bellec A."/>
            <person name="Berard A."/>
            <person name="Berges H."/>
            <person name="Blanchet N."/>
            <person name="Boniface M.C."/>
            <person name="Brunel D."/>
            <person name="Catrice O."/>
            <person name="Chaidir N."/>
            <person name="Claudel C."/>
            <person name="Donnadieu C."/>
            <person name="Faraut T."/>
            <person name="Fievet G."/>
            <person name="Helmstetter N."/>
            <person name="King M."/>
            <person name="Knapp S.J."/>
            <person name="Lai Z."/>
            <person name="Le Paslier M.C."/>
            <person name="Lippi Y."/>
            <person name="Lorenzon L."/>
            <person name="Mandel J.R."/>
            <person name="Marage G."/>
            <person name="Marchand G."/>
            <person name="Marquand E."/>
            <person name="Bret-Mestries E."/>
            <person name="Morien E."/>
            <person name="Nambeesan S."/>
            <person name="Nguyen T."/>
            <person name="Pegot-Espagnet P."/>
            <person name="Pouilly N."/>
            <person name="Raftis F."/>
            <person name="Sallet E."/>
            <person name="Schiex T."/>
            <person name="Thomas J."/>
            <person name="Vandecasteele C."/>
            <person name="Vares D."/>
            <person name="Vear F."/>
            <person name="Vautrin S."/>
            <person name="Crespi M."/>
            <person name="Mangin B."/>
            <person name="Burke J.M."/>
            <person name="Salse J."/>
            <person name="Munos S."/>
            <person name="Vincourt P."/>
            <person name="Rieseberg L.H."/>
            <person name="Langlade N.B."/>
        </authorList>
    </citation>
    <scope>NUCLEOTIDE SEQUENCE</scope>
    <source>
        <tissue evidence="2">Leaves</tissue>
    </source>
</reference>
<dbReference type="EMBL" id="MNCJ02000326">
    <property type="protein sequence ID" value="KAF5782948.1"/>
    <property type="molecule type" value="Genomic_DNA"/>
</dbReference>
<dbReference type="Proteomes" id="UP000215914">
    <property type="component" value="Unassembled WGS sequence"/>
</dbReference>
<name>A0A9K3N1D6_HELAN</name>
<evidence type="ECO:0000256" key="1">
    <source>
        <dbReference type="SAM" id="MobiDB-lite"/>
    </source>
</evidence>